<evidence type="ECO:0000259" key="2">
    <source>
        <dbReference type="Pfam" id="PF02579"/>
    </source>
</evidence>
<dbReference type="Gene3D" id="3.30.420.130">
    <property type="entry name" value="Dinitrogenase iron-molybdenum cofactor biosynthesis domain"/>
    <property type="match status" value="1"/>
</dbReference>
<dbReference type="InterPro" id="IPR036105">
    <property type="entry name" value="DiNase_FeMo-co_biosyn_sf"/>
</dbReference>
<organism evidence="3">
    <name type="scientific">Uncultured Desulfatiglans sp</name>
    <dbReference type="NCBI Taxonomy" id="1748965"/>
    <lineage>
        <taxon>Bacteria</taxon>
        <taxon>Pseudomonadati</taxon>
        <taxon>Thermodesulfobacteriota</taxon>
        <taxon>Desulfobacteria</taxon>
        <taxon>Desulfatiglandales</taxon>
        <taxon>Desulfatiglandaceae</taxon>
        <taxon>Desulfatiglans</taxon>
        <taxon>environmental samples</taxon>
    </lineage>
</organism>
<reference evidence="3" key="1">
    <citation type="submission" date="2018-07" db="EMBL/GenBank/DDBJ databases">
        <authorList>
            <consortium name="Genoscope - CEA"/>
            <person name="William W."/>
        </authorList>
    </citation>
    <scope>NUCLEOTIDE SEQUENCE</scope>
    <source>
        <strain evidence="3">IK1</strain>
    </source>
</reference>
<feature type="region of interest" description="Disordered" evidence="1">
    <location>
        <begin position="119"/>
        <end position="145"/>
    </location>
</feature>
<feature type="compositionally biased region" description="Basic residues" evidence="1">
    <location>
        <begin position="119"/>
        <end position="138"/>
    </location>
</feature>
<evidence type="ECO:0000256" key="1">
    <source>
        <dbReference type="SAM" id="MobiDB-lite"/>
    </source>
</evidence>
<accession>A0A653A2Y0</accession>
<dbReference type="SUPFAM" id="SSF53146">
    <property type="entry name" value="Nitrogenase accessory factor-like"/>
    <property type="match status" value="1"/>
</dbReference>
<dbReference type="AlphaFoldDB" id="A0A653A2Y0"/>
<feature type="domain" description="Dinitrogenase iron-molybdenum cofactor biosynthesis" evidence="2">
    <location>
        <begin position="16"/>
        <end position="103"/>
    </location>
</feature>
<protein>
    <recommendedName>
        <fullName evidence="2">Dinitrogenase iron-molybdenum cofactor biosynthesis domain-containing protein</fullName>
    </recommendedName>
</protein>
<proteinExistence type="predicted"/>
<evidence type="ECO:0000313" key="3">
    <source>
        <dbReference type="EMBL" id="VBB42298.1"/>
    </source>
</evidence>
<dbReference type="Pfam" id="PF02579">
    <property type="entry name" value="Nitro_FeMo-Co"/>
    <property type="match status" value="1"/>
</dbReference>
<dbReference type="EMBL" id="UPXX01000013">
    <property type="protein sequence ID" value="VBB42298.1"/>
    <property type="molecule type" value="Genomic_DNA"/>
</dbReference>
<sequence length="145" mass="15898">MSGVTIPMKVAIPVWEGKVSPVFDTASRVLVVEVQNRCEITRFEAFLEPGTTNGRCYFLRGLGVETLICGAVTKAVSRLLAGSGISVIAWVSGPVEDVLQAYLDGTLFQPRFLMPGCRHEHHRGRHDGKGRGCAKRSRTVQSEDR</sequence>
<name>A0A653A2Y0_UNCDX</name>
<dbReference type="InterPro" id="IPR003731">
    <property type="entry name" value="Di-Nase_FeMo-co_biosynth"/>
</dbReference>
<gene>
    <name evidence="3" type="ORF">TRIP_B200438</name>
</gene>